<dbReference type="Proteomes" id="UP000007796">
    <property type="component" value="Unassembled WGS sequence"/>
</dbReference>
<dbReference type="GeneID" id="25975513"/>
<sequence length="274" mass="28895">MPSYVVVGASRGLGYGFLNVLSAEKENTVIGLVRNVPGTKAQVATDFPDRKNIHIVQADLNDRATLVAAVEQVSAITGGSVDVLISNAAVGSSRFLPIGEEANDDPAAFDANMETQFRTNVLGTIHAVALFAPLVQKSQLKKIAVISSAMGDVELVLNVGISQGAPYAISKAAVNMAVAKFHNEYRDRGVLVVGISPGVVATTFAQDGTEQGKADTQKAMAVMGAKFMVYDPNWPGIPFTADEAATNVIKVITKATIKDNGGLMVSQYGDRNWL</sequence>
<protein>
    <submittedName>
        <fullName evidence="1">Short chain dehydrogenase reductase</fullName>
    </submittedName>
</protein>
<dbReference type="SUPFAM" id="SSF51735">
    <property type="entry name" value="NAD(P)-binding Rossmann-fold domains"/>
    <property type="match status" value="1"/>
</dbReference>
<dbReference type="RefSeq" id="XP_014172068.1">
    <property type="nucleotide sequence ID" value="XM_014316593.1"/>
</dbReference>
<dbReference type="EMBL" id="GL629769">
    <property type="protein sequence ID" value="EFX02586.1"/>
    <property type="molecule type" value="Genomic_DNA"/>
</dbReference>
<keyword evidence="2" id="KW-1185">Reference proteome</keyword>
<proteinExistence type="predicted"/>
<dbReference type="eggNOG" id="KOG1611">
    <property type="taxonomic scope" value="Eukaryota"/>
</dbReference>
<dbReference type="InterPro" id="IPR052184">
    <property type="entry name" value="SDR_enzymes"/>
</dbReference>
<dbReference type="OrthoDB" id="7289984at2759"/>
<dbReference type="AlphaFoldDB" id="F0XHT8"/>
<dbReference type="FunCoup" id="F0XHT8">
    <property type="interactions" value="70"/>
</dbReference>
<evidence type="ECO:0000313" key="1">
    <source>
        <dbReference type="EMBL" id="EFX02586.1"/>
    </source>
</evidence>
<dbReference type="PRINTS" id="PR00081">
    <property type="entry name" value="GDHRDH"/>
</dbReference>
<accession>F0XHT8</accession>
<dbReference type="PANTHER" id="PTHR45458">
    <property type="entry name" value="SHORT-CHAIN DEHYDROGENASE/REDUCTASE SDR"/>
    <property type="match status" value="1"/>
</dbReference>
<dbReference type="GO" id="GO:0016616">
    <property type="term" value="F:oxidoreductase activity, acting on the CH-OH group of donors, NAD or NADP as acceptor"/>
    <property type="evidence" value="ECO:0007669"/>
    <property type="project" value="TreeGrafter"/>
</dbReference>
<evidence type="ECO:0000313" key="2">
    <source>
        <dbReference type="Proteomes" id="UP000007796"/>
    </source>
</evidence>
<dbReference type="InParanoid" id="F0XHT8"/>
<dbReference type="Gene3D" id="3.40.50.720">
    <property type="entry name" value="NAD(P)-binding Rossmann-like Domain"/>
    <property type="match status" value="1"/>
</dbReference>
<dbReference type="PANTHER" id="PTHR45458:SF3">
    <property type="entry name" value="CHAIN DEHYDROGENASE (ATSC), PUTATIVE-RELATED"/>
    <property type="match status" value="1"/>
</dbReference>
<organism evidence="2">
    <name type="scientific">Grosmannia clavigera (strain kw1407 / UAMH 11150)</name>
    <name type="common">Blue stain fungus</name>
    <name type="synonym">Graphiocladiella clavigera</name>
    <dbReference type="NCBI Taxonomy" id="655863"/>
    <lineage>
        <taxon>Eukaryota</taxon>
        <taxon>Fungi</taxon>
        <taxon>Dikarya</taxon>
        <taxon>Ascomycota</taxon>
        <taxon>Pezizomycotina</taxon>
        <taxon>Sordariomycetes</taxon>
        <taxon>Sordariomycetidae</taxon>
        <taxon>Ophiostomatales</taxon>
        <taxon>Ophiostomataceae</taxon>
        <taxon>Leptographium</taxon>
    </lineage>
</organism>
<dbReference type="Pfam" id="PF00106">
    <property type="entry name" value="adh_short"/>
    <property type="match status" value="1"/>
</dbReference>
<dbReference type="InterPro" id="IPR036291">
    <property type="entry name" value="NAD(P)-bd_dom_sf"/>
</dbReference>
<gene>
    <name evidence="1" type="ORF">CMQ_2515</name>
</gene>
<dbReference type="HOGENOM" id="CLU_010194_9_2_1"/>
<name>F0XHT8_GROCL</name>
<dbReference type="InterPro" id="IPR002347">
    <property type="entry name" value="SDR_fam"/>
</dbReference>
<reference evidence="1 2" key="1">
    <citation type="journal article" date="2011" name="Proc. Natl. Acad. Sci. U.S.A.">
        <title>Genome and transcriptome analyses of the mountain pine beetle-fungal symbiont Grosmannia clavigera, a lodgepole pine pathogen.</title>
        <authorList>
            <person name="DiGuistini S."/>
            <person name="Wang Y."/>
            <person name="Liao N.Y."/>
            <person name="Taylor G."/>
            <person name="Tanguay P."/>
            <person name="Feau N."/>
            <person name="Henrissat B."/>
            <person name="Chan S.K."/>
            <person name="Hesse-Orce U."/>
            <person name="Alamouti S.M."/>
            <person name="Tsui C.K.M."/>
            <person name="Docking R.T."/>
            <person name="Levasseur A."/>
            <person name="Haridas S."/>
            <person name="Robertson G."/>
            <person name="Birol I."/>
            <person name="Holt R.A."/>
            <person name="Marra M.A."/>
            <person name="Hamelin R.C."/>
            <person name="Hirst M."/>
            <person name="Jones S.J.M."/>
            <person name="Bohlmann J."/>
            <person name="Breuil C."/>
        </authorList>
    </citation>
    <scope>NUCLEOTIDE SEQUENCE [LARGE SCALE GENOMIC DNA]</scope>
    <source>
        <strain evidence="2">kw1407 / UAMH 11150</strain>
    </source>
</reference>